<dbReference type="RefSeq" id="WP_175186660.1">
    <property type="nucleotide sequence ID" value="NZ_JABVZQ010000001.1"/>
</dbReference>
<evidence type="ECO:0000313" key="9">
    <source>
        <dbReference type="Proteomes" id="UP000619838"/>
    </source>
</evidence>
<dbReference type="Pfam" id="PF00590">
    <property type="entry name" value="TP_methylase"/>
    <property type="match status" value="1"/>
</dbReference>
<organism evidence="8 9">
    <name type="scientific">Prosthecochloris ethylica</name>
    <dbReference type="NCBI Taxonomy" id="2743976"/>
    <lineage>
        <taxon>Bacteria</taxon>
        <taxon>Pseudomonadati</taxon>
        <taxon>Chlorobiota</taxon>
        <taxon>Chlorobiia</taxon>
        <taxon>Chlorobiales</taxon>
        <taxon>Chlorobiaceae</taxon>
        <taxon>Prosthecochloris</taxon>
    </lineage>
</organism>
<evidence type="ECO:0000256" key="3">
    <source>
        <dbReference type="ARBA" id="ARBA00022679"/>
    </source>
</evidence>
<keyword evidence="4" id="KW-0949">S-adenosyl-L-methionine</keyword>
<dbReference type="InterPro" id="IPR014776">
    <property type="entry name" value="4pyrrole_Mease_sub2"/>
</dbReference>
<reference evidence="8 9" key="1">
    <citation type="journal article" date="2020" name="Microorganisms">
        <title>Simultaneous Genome Sequencing of Prosthecochloris ethylica and Desulfuromonas acetoxidans within a Syntrophic Mixture Reveals Unique Pili and Protein Interactions.</title>
        <authorList>
            <person name="Kyndt J.A."/>
            <person name="Van Beeumen J.J."/>
            <person name="Meyer T.E."/>
        </authorList>
    </citation>
    <scope>NUCLEOTIDE SEQUENCE [LARGE SCALE GENOMIC DNA]</scope>
    <source>
        <strain evidence="8 9">N3</strain>
    </source>
</reference>
<gene>
    <name evidence="8" type="primary">cobA</name>
    <name evidence="8" type="ORF">INT08_06780</name>
</gene>
<dbReference type="InterPro" id="IPR014777">
    <property type="entry name" value="4pyrrole_Mease_sub1"/>
</dbReference>
<evidence type="ECO:0000259" key="7">
    <source>
        <dbReference type="Pfam" id="PF00590"/>
    </source>
</evidence>
<keyword evidence="2 8" id="KW-0489">Methyltransferase</keyword>
<dbReference type="NCBIfam" id="TIGR01469">
    <property type="entry name" value="cobA_cysG_Cterm"/>
    <property type="match status" value="1"/>
</dbReference>
<dbReference type="EMBL" id="JADGII010000009">
    <property type="protein sequence ID" value="MBF0636876.1"/>
    <property type="molecule type" value="Genomic_DNA"/>
</dbReference>
<dbReference type="NCBIfam" id="NF004790">
    <property type="entry name" value="PRK06136.1"/>
    <property type="match status" value="1"/>
</dbReference>
<dbReference type="GO" id="GO:0032259">
    <property type="term" value="P:methylation"/>
    <property type="evidence" value="ECO:0007669"/>
    <property type="project" value="UniProtKB-KW"/>
</dbReference>
<dbReference type="EC" id="2.1.1.107" evidence="1"/>
<proteinExistence type="predicted"/>
<dbReference type="InterPro" id="IPR035996">
    <property type="entry name" value="4pyrrol_Methylase_sf"/>
</dbReference>
<dbReference type="InterPro" id="IPR006366">
    <property type="entry name" value="CobA/CysG_C"/>
</dbReference>
<evidence type="ECO:0000256" key="2">
    <source>
        <dbReference type="ARBA" id="ARBA00022603"/>
    </source>
</evidence>
<dbReference type="PANTHER" id="PTHR45790:SF3">
    <property type="entry name" value="S-ADENOSYL-L-METHIONINE-DEPENDENT UROPORPHYRINOGEN III METHYLTRANSFERASE, CHLOROPLASTIC"/>
    <property type="match status" value="1"/>
</dbReference>
<protein>
    <recommendedName>
        <fullName evidence="1">uroporphyrinogen-III C-methyltransferase</fullName>
        <ecNumber evidence="1">2.1.1.107</ecNumber>
    </recommendedName>
</protein>
<dbReference type="PANTHER" id="PTHR45790">
    <property type="entry name" value="SIROHEME SYNTHASE-RELATED"/>
    <property type="match status" value="1"/>
</dbReference>
<evidence type="ECO:0000313" key="8">
    <source>
        <dbReference type="EMBL" id="MBF0636876.1"/>
    </source>
</evidence>
<accession>A0ABR9XS50</accession>
<comment type="pathway">
    <text evidence="6">Porphyrin-containing compound metabolism; siroheme biosynthesis; precorrin-2 from uroporphyrinogen III: step 1/1.</text>
</comment>
<sequence length="253" mass="27142">MSEIHNGGRVVIAGAGPGDPELMTVKAARRLQQADAVLYDSLVTREILDLAAKGADMVAVGKRCGDGQDQTHRQNAINELMLDYARRGALCVRLKAGDPFVFGRGVEEVRFLTERQVAVEVIPGISAGIAAANLFHVPVTERYRTSSVLLSTGHTSTCSMEEFDSVVALLKQGTPLVLYMGMKHLECICQRLLDAGFSPDFPICAASRVSMPDQQLVCATLGTICPLLVTTPLPTPVVFLVGEHAVPVSQQTL</sequence>
<evidence type="ECO:0000256" key="5">
    <source>
        <dbReference type="ARBA" id="ARBA00023244"/>
    </source>
</evidence>
<dbReference type="Proteomes" id="UP000619838">
    <property type="component" value="Unassembled WGS sequence"/>
</dbReference>
<evidence type="ECO:0000256" key="6">
    <source>
        <dbReference type="ARBA" id="ARBA00025705"/>
    </source>
</evidence>
<dbReference type="InterPro" id="IPR050161">
    <property type="entry name" value="Siro_Cobalamin_biosynth"/>
</dbReference>
<dbReference type="GO" id="GO:0004851">
    <property type="term" value="F:uroporphyrin-III C-methyltransferase activity"/>
    <property type="evidence" value="ECO:0007669"/>
    <property type="project" value="UniProtKB-EC"/>
</dbReference>
<comment type="caution">
    <text evidence="8">The sequence shown here is derived from an EMBL/GenBank/DDBJ whole genome shotgun (WGS) entry which is preliminary data.</text>
</comment>
<name>A0ABR9XS50_9CHLB</name>
<evidence type="ECO:0000256" key="4">
    <source>
        <dbReference type="ARBA" id="ARBA00022691"/>
    </source>
</evidence>
<dbReference type="SUPFAM" id="SSF53790">
    <property type="entry name" value="Tetrapyrrole methylase"/>
    <property type="match status" value="1"/>
</dbReference>
<keyword evidence="9" id="KW-1185">Reference proteome</keyword>
<dbReference type="InterPro" id="IPR000878">
    <property type="entry name" value="4pyrrol_Mease"/>
</dbReference>
<keyword evidence="3 8" id="KW-0808">Transferase</keyword>
<dbReference type="CDD" id="cd11642">
    <property type="entry name" value="SUMT"/>
    <property type="match status" value="1"/>
</dbReference>
<evidence type="ECO:0000256" key="1">
    <source>
        <dbReference type="ARBA" id="ARBA00012162"/>
    </source>
</evidence>
<keyword evidence="5" id="KW-0627">Porphyrin biosynthesis</keyword>
<dbReference type="Gene3D" id="3.40.1010.10">
    <property type="entry name" value="Cobalt-precorrin-4 Transmethylase, Domain 1"/>
    <property type="match status" value="1"/>
</dbReference>
<feature type="domain" description="Tetrapyrrole methylase" evidence="7">
    <location>
        <begin position="9"/>
        <end position="224"/>
    </location>
</feature>
<dbReference type="Gene3D" id="3.30.950.10">
    <property type="entry name" value="Methyltransferase, Cobalt-precorrin-4 Transmethylase, Domain 2"/>
    <property type="match status" value="1"/>
</dbReference>